<dbReference type="OrthoDB" id="5329176at2759"/>
<dbReference type="InterPro" id="IPR049326">
    <property type="entry name" value="Rhodopsin_dom_fungi"/>
</dbReference>
<dbReference type="PANTHER" id="PTHR33048">
    <property type="entry name" value="PTH11-LIKE INTEGRAL MEMBRANE PROTEIN (AFU_ORTHOLOGUE AFUA_5G11245)"/>
    <property type="match status" value="1"/>
</dbReference>
<feature type="domain" description="Rhodopsin" evidence="7">
    <location>
        <begin position="30"/>
        <end position="289"/>
    </location>
</feature>
<keyword evidence="2 6" id="KW-0812">Transmembrane</keyword>
<organism evidence="8 9">
    <name type="scientific">Stachybotrys elegans</name>
    <dbReference type="NCBI Taxonomy" id="80388"/>
    <lineage>
        <taxon>Eukaryota</taxon>
        <taxon>Fungi</taxon>
        <taxon>Dikarya</taxon>
        <taxon>Ascomycota</taxon>
        <taxon>Pezizomycotina</taxon>
        <taxon>Sordariomycetes</taxon>
        <taxon>Hypocreomycetidae</taxon>
        <taxon>Hypocreales</taxon>
        <taxon>Stachybotryaceae</taxon>
        <taxon>Stachybotrys</taxon>
    </lineage>
</organism>
<evidence type="ECO:0000256" key="4">
    <source>
        <dbReference type="ARBA" id="ARBA00023136"/>
    </source>
</evidence>
<proteinExistence type="inferred from homology"/>
<dbReference type="EMBL" id="JAGPNK010000019">
    <property type="protein sequence ID" value="KAH7305258.1"/>
    <property type="molecule type" value="Genomic_DNA"/>
</dbReference>
<feature type="transmembrane region" description="Helical" evidence="6">
    <location>
        <begin position="53"/>
        <end position="75"/>
    </location>
</feature>
<dbReference type="InterPro" id="IPR052337">
    <property type="entry name" value="SAT4-like"/>
</dbReference>
<sequence length="320" mass="35854">MTGSARDDRAPVFRIYVIILGSAAILATALRFWSRMLAQGHWHRFWWDDWTALAATFVLVGQLIITVIALSNGLGRHLWALRQDESILVGQLIFAIYFSYSIALTFSKASVLLLMSRIFPSYTKWDWFSLVIWITHSLNLAWLIGVLLGTLFICNPITRHWDPTGPGRCGSTDALYIGSAIPGVVIDLIILTLPLPKIWHIHASRSRRIAVTLVFVLGYWYVSALLAALLTIFSVIVASLGRLITILTSSYVLRTDITHDGLDIFYWTWAETSVAVIGISLPAILHLHQRLKLKLQTLHSVNTFPLGPWSRHGDSINLSG</sequence>
<name>A0A8K0SB10_9HYPO</name>
<keyword evidence="3 6" id="KW-1133">Transmembrane helix</keyword>
<protein>
    <recommendedName>
        <fullName evidence="7">Rhodopsin domain-containing protein</fullName>
    </recommendedName>
</protein>
<comment type="similarity">
    <text evidence="5">Belongs to the SAT4 family.</text>
</comment>
<feature type="transmembrane region" description="Helical" evidence="6">
    <location>
        <begin position="264"/>
        <end position="285"/>
    </location>
</feature>
<comment type="subcellular location">
    <subcellularLocation>
        <location evidence="1">Membrane</location>
        <topology evidence="1">Multi-pass membrane protein</topology>
    </subcellularLocation>
</comment>
<evidence type="ECO:0000313" key="9">
    <source>
        <dbReference type="Proteomes" id="UP000813444"/>
    </source>
</evidence>
<dbReference type="Proteomes" id="UP000813444">
    <property type="component" value="Unassembled WGS sequence"/>
</dbReference>
<accession>A0A8K0SB10</accession>
<dbReference type="AlphaFoldDB" id="A0A8K0SB10"/>
<dbReference type="GO" id="GO:0016020">
    <property type="term" value="C:membrane"/>
    <property type="evidence" value="ECO:0007669"/>
    <property type="project" value="UniProtKB-SubCell"/>
</dbReference>
<dbReference type="PANTHER" id="PTHR33048:SF47">
    <property type="entry name" value="INTEGRAL MEMBRANE PROTEIN-RELATED"/>
    <property type="match status" value="1"/>
</dbReference>
<evidence type="ECO:0000256" key="5">
    <source>
        <dbReference type="ARBA" id="ARBA00038359"/>
    </source>
</evidence>
<gene>
    <name evidence="8" type="ORF">B0I35DRAFT_114363</name>
</gene>
<evidence type="ECO:0000259" key="7">
    <source>
        <dbReference type="Pfam" id="PF20684"/>
    </source>
</evidence>
<keyword evidence="9" id="KW-1185">Reference proteome</keyword>
<feature type="transmembrane region" description="Helical" evidence="6">
    <location>
        <begin position="87"/>
        <end position="107"/>
    </location>
</feature>
<evidence type="ECO:0000256" key="1">
    <source>
        <dbReference type="ARBA" id="ARBA00004141"/>
    </source>
</evidence>
<keyword evidence="4 6" id="KW-0472">Membrane</keyword>
<evidence type="ECO:0000256" key="6">
    <source>
        <dbReference type="SAM" id="Phobius"/>
    </source>
</evidence>
<reference evidence="8" key="1">
    <citation type="journal article" date="2021" name="Nat. Commun.">
        <title>Genetic determinants of endophytism in the Arabidopsis root mycobiome.</title>
        <authorList>
            <person name="Mesny F."/>
            <person name="Miyauchi S."/>
            <person name="Thiergart T."/>
            <person name="Pickel B."/>
            <person name="Atanasova L."/>
            <person name="Karlsson M."/>
            <person name="Huettel B."/>
            <person name="Barry K.W."/>
            <person name="Haridas S."/>
            <person name="Chen C."/>
            <person name="Bauer D."/>
            <person name="Andreopoulos W."/>
            <person name="Pangilinan J."/>
            <person name="LaButti K."/>
            <person name="Riley R."/>
            <person name="Lipzen A."/>
            <person name="Clum A."/>
            <person name="Drula E."/>
            <person name="Henrissat B."/>
            <person name="Kohler A."/>
            <person name="Grigoriev I.V."/>
            <person name="Martin F.M."/>
            <person name="Hacquard S."/>
        </authorList>
    </citation>
    <scope>NUCLEOTIDE SEQUENCE</scope>
    <source>
        <strain evidence="8">MPI-CAGE-CH-0235</strain>
    </source>
</reference>
<evidence type="ECO:0000256" key="2">
    <source>
        <dbReference type="ARBA" id="ARBA00022692"/>
    </source>
</evidence>
<feature type="transmembrane region" description="Helical" evidence="6">
    <location>
        <begin position="12"/>
        <end position="33"/>
    </location>
</feature>
<evidence type="ECO:0000256" key="3">
    <source>
        <dbReference type="ARBA" id="ARBA00022989"/>
    </source>
</evidence>
<comment type="caution">
    <text evidence="8">The sequence shown here is derived from an EMBL/GenBank/DDBJ whole genome shotgun (WGS) entry which is preliminary data.</text>
</comment>
<feature type="transmembrane region" description="Helical" evidence="6">
    <location>
        <begin position="127"/>
        <end position="153"/>
    </location>
</feature>
<evidence type="ECO:0000313" key="8">
    <source>
        <dbReference type="EMBL" id="KAH7305258.1"/>
    </source>
</evidence>
<dbReference type="Pfam" id="PF20684">
    <property type="entry name" value="Fung_rhodopsin"/>
    <property type="match status" value="1"/>
</dbReference>